<evidence type="ECO:0000259" key="2">
    <source>
        <dbReference type="Pfam" id="PF13581"/>
    </source>
</evidence>
<keyword evidence="3" id="KW-0547">Nucleotide-binding</keyword>
<protein>
    <submittedName>
        <fullName evidence="3">ATP-binding protein</fullName>
    </submittedName>
</protein>
<sequence>MTELTGGEVRRTWRYPSRYGEEKRVLADLKTLSPGCGIPADRAEDMASAVAEACLNAAEHGNGMNPERWVLVEFEYAGGEARCRVYDEGPGADEAKLAKRTAPANEGSERGWGILLMSELADRVEHFREERGFCTALTFKFRKEDGR</sequence>
<dbReference type="PANTHER" id="PTHR35526">
    <property type="entry name" value="ANTI-SIGMA-F FACTOR RSBW-RELATED"/>
    <property type="match status" value="1"/>
</dbReference>
<organism evidence="3 4">
    <name type="scientific">Paenibacillus antri</name>
    <dbReference type="NCBI Taxonomy" id="2582848"/>
    <lineage>
        <taxon>Bacteria</taxon>
        <taxon>Bacillati</taxon>
        <taxon>Bacillota</taxon>
        <taxon>Bacilli</taxon>
        <taxon>Bacillales</taxon>
        <taxon>Paenibacillaceae</taxon>
        <taxon>Paenibacillus</taxon>
    </lineage>
</organism>
<accession>A0A5R9G6Q8</accession>
<dbReference type="Gene3D" id="3.30.565.10">
    <property type="entry name" value="Histidine kinase-like ATPase, C-terminal domain"/>
    <property type="match status" value="1"/>
</dbReference>
<evidence type="ECO:0000313" key="4">
    <source>
        <dbReference type="Proteomes" id="UP000309676"/>
    </source>
</evidence>
<keyword evidence="1" id="KW-0418">Kinase</keyword>
<reference evidence="3 4" key="1">
    <citation type="submission" date="2019-05" db="EMBL/GenBank/DDBJ databases">
        <authorList>
            <person name="Narsing Rao M.P."/>
            <person name="Li W.J."/>
        </authorList>
    </citation>
    <scope>NUCLEOTIDE SEQUENCE [LARGE SCALE GENOMIC DNA]</scope>
    <source>
        <strain evidence="3 4">SYSU_K30003</strain>
    </source>
</reference>
<dbReference type="GO" id="GO:0005524">
    <property type="term" value="F:ATP binding"/>
    <property type="evidence" value="ECO:0007669"/>
    <property type="project" value="UniProtKB-KW"/>
</dbReference>
<keyword evidence="1" id="KW-0808">Transferase</keyword>
<keyword evidence="4" id="KW-1185">Reference proteome</keyword>
<dbReference type="GO" id="GO:0004674">
    <property type="term" value="F:protein serine/threonine kinase activity"/>
    <property type="evidence" value="ECO:0007669"/>
    <property type="project" value="UniProtKB-KW"/>
</dbReference>
<dbReference type="CDD" id="cd16936">
    <property type="entry name" value="HATPase_RsbW-like"/>
    <property type="match status" value="1"/>
</dbReference>
<dbReference type="SUPFAM" id="SSF55874">
    <property type="entry name" value="ATPase domain of HSP90 chaperone/DNA topoisomerase II/histidine kinase"/>
    <property type="match status" value="1"/>
</dbReference>
<dbReference type="InterPro" id="IPR003594">
    <property type="entry name" value="HATPase_dom"/>
</dbReference>
<evidence type="ECO:0000256" key="1">
    <source>
        <dbReference type="ARBA" id="ARBA00022527"/>
    </source>
</evidence>
<feature type="domain" description="Histidine kinase/HSP90-like ATPase" evidence="2">
    <location>
        <begin position="36"/>
        <end position="138"/>
    </location>
</feature>
<keyword evidence="1" id="KW-0723">Serine/threonine-protein kinase</keyword>
<dbReference type="OrthoDB" id="9798941at2"/>
<dbReference type="EMBL" id="VCIW01000006">
    <property type="protein sequence ID" value="TLS52077.1"/>
    <property type="molecule type" value="Genomic_DNA"/>
</dbReference>
<dbReference type="InterPro" id="IPR050267">
    <property type="entry name" value="Anti-sigma-factor_SerPK"/>
</dbReference>
<dbReference type="Pfam" id="PF13581">
    <property type="entry name" value="HATPase_c_2"/>
    <property type="match status" value="1"/>
</dbReference>
<keyword evidence="3" id="KW-0067">ATP-binding</keyword>
<dbReference type="InterPro" id="IPR036890">
    <property type="entry name" value="HATPase_C_sf"/>
</dbReference>
<comment type="caution">
    <text evidence="3">The sequence shown here is derived from an EMBL/GenBank/DDBJ whole genome shotgun (WGS) entry which is preliminary data.</text>
</comment>
<dbReference type="AlphaFoldDB" id="A0A5R9G6Q8"/>
<gene>
    <name evidence="3" type="ORF">FE782_11990</name>
</gene>
<name>A0A5R9G6Q8_9BACL</name>
<dbReference type="Proteomes" id="UP000309676">
    <property type="component" value="Unassembled WGS sequence"/>
</dbReference>
<dbReference type="PANTHER" id="PTHR35526:SF3">
    <property type="entry name" value="ANTI-SIGMA-F FACTOR RSBW"/>
    <property type="match status" value="1"/>
</dbReference>
<evidence type="ECO:0000313" key="3">
    <source>
        <dbReference type="EMBL" id="TLS52077.1"/>
    </source>
</evidence>
<proteinExistence type="predicted"/>
<dbReference type="RefSeq" id="WP_138194321.1">
    <property type="nucleotide sequence ID" value="NZ_VCIW01000006.1"/>
</dbReference>